<organism evidence="1 2">
    <name type="scientific">Trichinella spiralis</name>
    <name type="common">Trichina worm</name>
    <dbReference type="NCBI Taxonomy" id="6334"/>
    <lineage>
        <taxon>Eukaryota</taxon>
        <taxon>Metazoa</taxon>
        <taxon>Ecdysozoa</taxon>
        <taxon>Nematoda</taxon>
        <taxon>Enoplea</taxon>
        <taxon>Dorylaimia</taxon>
        <taxon>Trichinellida</taxon>
        <taxon>Trichinellidae</taxon>
        <taxon>Trichinella</taxon>
    </lineage>
</organism>
<accession>A0A0V1AS74</accession>
<keyword evidence="2" id="KW-1185">Reference proteome</keyword>
<proteinExistence type="predicted"/>
<reference evidence="1 2" key="1">
    <citation type="submission" date="2015-01" db="EMBL/GenBank/DDBJ databases">
        <title>Evolution of Trichinella species and genotypes.</title>
        <authorList>
            <person name="Korhonen P.K."/>
            <person name="Edoardo P."/>
            <person name="Giuseppe L.R."/>
            <person name="Gasser R.B."/>
        </authorList>
    </citation>
    <scope>NUCLEOTIDE SEQUENCE [LARGE SCALE GENOMIC DNA]</scope>
    <source>
        <strain evidence="1">ISS3</strain>
    </source>
</reference>
<dbReference type="Proteomes" id="UP000054776">
    <property type="component" value="Unassembled WGS sequence"/>
</dbReference>
<name>A0A0V1AS74_TRISP</name>
<protein>
    <submittedName>
        <fullName evidence="1">Uncharacterized protein</fullName>
    </submittedName>
</protein>
<evidence type="ECO:0000313" key="2">
    <source>
        <dbReference type="Proteomes" id="UP000054776"/>
    </source>
</evidence>
<comment type="caution">
    <text evidence="1">The sequence shown here is derived from an EMBL/GenBank/DDBJ whole genome shotgun (WGS) entry which is preliminary data.</text>
</comment>
<dbReference type="InParanoid" id="A0A0V1AS74"/>
<sequence length="89" mass="9928">MILTVNPTVRETVGTTKHKEVDQSDAVALKTVKAIYRTPSIYTSGVRNLRIERAAENVRPTMNDAKLKKFLGKQNISSYAPHSMLLELA</sequence>
<dbReference type="AlphaFoldDB" id="A0A0V1AS74"/>
<gene>
    <name evidence="1" type="ORF">T01_12843</name>
</gene>
<evidence type="ECO:0000313" key="1">
    <source>
        <dbReference type="EMBL" id="KRY27549.1"/>
    </source>
</evidence>
<dbReference type="EMBL" id="JYDH01000247">
    <property type="protein sequence ID" value="KRY27549.1"/>
    <property type="molecule type" value="Genomic_DNA"/>
</dbReference>